<dbReference type="SUPFAM" id="SSF56935">
    <property type="entry name" value="Porins"/>
    <property type="match status" value="1"/>
</dbReference>
<reference evidence="1 2" key="1">
    <citation type="submission" date="2014-12" db="EMBL/GenBank/DDBJ databases">
        <title>Genome sequencing of Chryseobacterium taiwanense TPW19.</title>
        <authorList>
            <person name="Tan P.W."/>
            <person name="Chan K.-G."/>
        </authorList>
    </citation>
    <scope>NUCLEOTIDE SEQUENCE [LARGE SCALE GENOMIC DNA]</scope>
    <source>
        <strain evidence="1 2">TPW19</strain>
    </source>
</reference>
<evidence type="ECO:0000313" key="2">
    <source>
        <dbReference type="Proteomes" id="UP000031167"/>
    </source>
</evidence>
<evidence type="ECO:0000313" key="1">
    <source>
        <dbReference type="EMBL" id="KIC63494.1"/>
    </source>
</evidence>
<dbReference type="RefSeq" id="WP_039367003.1">
    <property type="nucleotide sequence ID" value="NZ_JWTA01000005.1"/>
</dbReference>
<comment type="caution">
    <text evidence="1">The sequence shown here is derived from an EMBL/GenBank/DDBJ whole genome shotgun (WGS) entry which is preliminary data.</text>
</comment>
<dbReference type="AlphaFoldDB" id="A0A0B4CQH7"/>
<accession>A0A0B4CQH7</accession>
<dbReference type="Gene3D" id="2.40.160.60">
    <property type="entry name" value="Outer membrane protein transport protein (OMPP1/FadL/TodX)"/>
    <property type="match status" value="1"/>
</dbReference>
<dbReference type="STRING" id="363331.RM51_07430"/>
<proteinExistence type="predicted"/>
<protein>
    <recommendedName>
        <fullName evidence="3">Aromatic hydrocarbon degradation protein</fullName>
    </recommendedName>
</protein>
<keyword evidence="2" id="KW-1185">Reference proteome</keyword>
<dbReference type="Proteomes" id="UP000031167">
    <property type="component" value="Unassembled WGS sequence"/>
</dbReference>
<sequence>MKKNKTILITILFACIGGQKLSAQNASPYSYFGIGMFNNVDNARNIALGNTGIALDAPDYINSKNPAAMTSISTRNVVFDISGVMKYNTITSNLGTDKRLSSNFTNFGAALRISKNAFVGLSMQPTTSSDYKISSTIPIEGTASEYPITYEGSGGISNWGASFGYKVNDNWSFGGKVKNNFGTIIRKETITTTSEVEISRDIRYTGFSYGLGTQYRKEFENSGLLLNLGAVVNFKSKLVAKGEVGYTENKDYTNTLTTKLSSKDSSLPFEFGAGISILKNDRYRATFDFMQSQWDQVKNSVTPEKYYRQNTYGLGFEILPQRGRAQSLSDALIYRFGLNYDTGYYKVNNAKIDKMEATVGLGVPFNKIILNVNYGYGIHGVQKNIPIRENYHMINLSINFLDTWFTKRYLN</sequence>
<organism evidence="1 2">
    <name type="scientific">Chryseobacterium taiwanense</name>
    <dbReference type="NCBI Taxonomy" id="363331"/>
    <lineage>
        <taxon>Bacteria</taxon>
        <taxon>Pseudomonadati</taxon>
        <taxon>Bacteroidota</taxon>
        <taxon>Flavobacteriia</taxon>
        <taxon>Flavobacteriales</taxon>
        <taxon>Weeksellaceae</taxon>
        <taxon>Chryseobacterium group</taxon>
        <taxon>Chryseobacterium</taxon>
    </lineage>
</organism>
<gene>
    <name evidence="1" type="ORF">RM51_07430</name>
</gene>
<evidence type="ECO:0008006" key="3">
    <source>
        <dbReference type="Google" id="ProtNLM"/>
    </source>
</evidence>
<name>A0A0B4CQH7_9FLAO</name>
<dbReference type="OrthoDB" id="1491239at2"/>
<dbReference type="EMBL" id="JWTA01000005">
    <property type="protein sequence ID" value="KIC63494.1"/>
    <property type="molecule type" value="Genomic_DNA"/>
</dbReference>